<dbReference type="PANTHER" id="PTHR10728:SF40">
    <property type="entry name" value="PATATIN FAMILY PROTEIN"/>
    <property type="match status" value="1"/>
</dbReference>
<dbReference type="Gene3D" id="3.40.1090.10">
    <property type="entry name" value="Cytosolic phospholipase A2 catalytic domain"/>
    <property type="match status" value="2"/>
</dbReference>
<dbReference type="GO" id="GO:0046475">
    <property type="term" value="P:glycerophospholipid catabolic process"/>
    <property type="evidence" value="ECO:0007669"/>
    <property type="project" value="TreeGrafter"/>
</dbReference>
<dbReference type="STRING" id="1035309.A0A2C5WZQ1"/>
<name>A0A2C5WZQ1_9PEZI</name>
<dbReference type="Proteomes" id="UP000222788">
    <property type="component" value="Unassembled WGS sequence"/>
</dbReference>
<reference evidence="9 10" key="2">
    <citation type="journal article" date="2013" name="IMA Fungus">
        <title>IMA Genome-F 1: Ceratocystis fimbriata: Draft nuclear genome sequence for the plant pathogen, Ceratocystis fimbriata.</title>
        <authorList>
            <person name="Wilken P.M."/>
            <person name="Steenkamp E.T."/>
            <person name="Wingfield M.J."/>
            <person name="de Beer Z.W."/>
            <person name="Wingfield B.D."/>
        </authorList>
    </citation>
    <scope>NUCLEOTIDE SEQUENCE [LARGE SCALE GENOMIC DNA]</scope>
    <source>
        <strain evidence="9 10">CBS 114723</strain>
    </source>
</reference>
<comment type="similarity">
    <text evidence="1 6">Belongs to the lysophospholipase family.</text>
</comment>
<dbReference type="GO" id="GO:0005829">
    <property type="term" value="C:cytosol"/>
    <property type="evidence" value="ECO:0007669"/>
    <property type="project" value="TreeGrafter"/>
</dbReference>
<feature type="region of interest" description="Disordered" evidence="7">
    <location>
        <begin position="107"/>
        <end position="126"/>
    </location>
</feature>
<dbReference type="InterPro" id="IPR002642">
    <property type="entry name" value="LysoPLipase_cat_dom"/>
</dbReference>
<evidence type="ECO:0000256" key="4">
    <source>
        <dbReference type="ARBA" id="ARBA00023098"/>
    </source>
</evidence>
<evidence type="ECO:0000256" key="6">
    <source>
        <dbReference type="RuleBase" id="RU362103"/>
    </source>
</evidence>
<dbReference type="PROSITE" id="PS51210">
    <property type="entry name" value="PLA2C"/>
    <property type="match status" value="1"/>
</dbReference>
<accession>A0A2C5WZQ1</accession>
<evidence type="ECO:0000256" key="7">
    <source>
        <dbReference type="SAM" id="MobiDB-lite"/>
    </source>
</evidence>
<evidence type="ECO:0000313" key="10">
    <source>
        <dbReference type="Proteomes" id="UP000222788"/>
    </source>
</evidence>
<organism evidence="9 10">
    <name type="scientific">Ceratocystis fimbriata CBS 114723</name>
    <dbReference type="NCBI Taxonomy" id="1035309"/>
    <lineage>
        <taxon>Eukaryota</taxon>
        <taxon>Fungi</taxon>
        <taxon>Dikarya</taxon>
        <taxon>Ascomycota</taxon>
        <taxon>Pezizomycotina</taxon>
        <taxon>Sordariomycetes</taxon>
        <taxon>Hypocreomycetidae</taxon>
        <taxon>Microascales</taxon>
        <taxon>Ceratocystidaceae</taxon>
        <taxon>Ceratocystis</taxon>
    </lineage>
</organism>
<evidence type="ECO:0000256" key="5">
    <source>
        <dbReference type="PROSITE-ProRule" id="PRU00555"/>
    </source>
</evidence>
<keyword evidence="2 5" id="KW-0378">Hydrolase</keyword>
<evidence type="ECO:0000256" key="1">
    <source>
        <dbReference type="ARBA" id="ARBA00008780"/>
    </source>
</evidence>
<protein>
    <recommendedName>
        <fullName evidence="6">Lysophospholipase</fullName>
        <ecNumber evidence="6">3.1.1.5</ecNumber>
    </recommendedName>
</protein>
<comment type="catalytic activity">
    <reaction evidence="6">
        <text>a 1-acyl-sn-glycero-3-phosphocholine + H2O = sn-glycerol 3-phosphocholine + a fatty acid + H(+)</text>
        <dbReference type="Rhea" id="RHEA:15177"/>
        <dbReference type="ChEBI" id="CHEBI:15377"/>
        <dbReference type="ChEBI" id="CHEBI:15378"/>
        <dbReference type="ChEBI" id="CHEBI:16870"/>
        <dbReference type="ChEBI" id="CHEBI:28868"/>
        <dbReference type="ChEBI" id="CHEBI:58168"/>
        <dbReference type="EC" id="3.1.1.5"/>
    </reaction>
</comment>
<evidence type="ECO:0000256" key="3">
    <source>
        <dbReference type="ARBA" id="ARBA00022963"/>
    </source>
</evidence>
<proteinExistence type="inferred from homology"/>
<keyword evidence="4 5" id="KW-0443">Lipid metabolism</keyword>
<dbReference type="OrthoDB" id="6121437at2759"/>
<keyword evidence="3 5" id="KW-0442">Lipid degradation</keyword>
<dbReference type="GO" id="GO:0004623">
    <property type="term" value="F:phospholipase A2 activity"/>
    <property type="evidence" value="ECO:0007669"/>
    <property type="project" value="TreeGrafter"/>
</dbReference>
<dbReference type="SMART" id="SM00022">
    <property type="entry name" value="PLAc"/>
    <property type="match status" value="1"/>
</dbReference>
<feature type="domain" description="PLA2c" evidence="8">
    <location>
        <begin position="206"/>
        <end position="828"/>
    </location>
</feature>
<evidence type="ECO:0000313" key="9">
    <source>
        <dbReference type="EMBL" id="PHH51273.1"/>
    </source>
</evidence>
<dbReference type="GO" id="GO:0004622">
    <property type="term" value="F:phosphatidylcholine lysophospholipase activity"/>
    <property type="evidence" value="ECO:0007669"/>
    <property type="project" value="UniProtKB-EC"/>
</dbReference>
<evidence type="ECO:0000259" key="8">
    <source>
        <dbReference type="PROSITE" id="PS51210"/>
    </source>
</evidence>
<dbReference type="PANTHER" id="PTHR10728">
    <property type="entry name" value="CYTOSOLIC PHOSPHOLIPASE A2"/>
    <property type="match status" value="1"/>
</dbReference>
<dbReference type="Pfam" id="PF01735">
    <property type="entry name" value="PLA2_B"/>
    <property type="match status" value="1"/>
</dbReference>
<dbReference type="AlphaFoldDB" id="A0A2C5WZQ1"/>
<gene>
    <name evidence="9" type="primary">Pla2g4d</name>
    <name evidence="9" type="ORF">CFIMG_007244RA00001</name>
</gene>
<sequence length="837" mass="92358">MPRVSPLVRRALRTRRLQPLVAHPYAPVSLRLYSGREGAGSASGRRRSQKTLPGSFYRELFTSSKALGSPQSSRTHRSTPTSTTAVVTSALLFIWMLYPTDEFDQLKPSAGSSVPTEPASEGPGLPLPSLPLDTAWANFASNFETFSDSMDIEWTLSTDKIVDLILPEWSRLVPAYFRKLQRELSMAPGSLADEIWTDAHDAIINPEIRYAAKVRVSNELCEEEREFVSRRRKMAAVALARYLDLEETDVNPDDVPTIAMCGSGGGLRALVAGAGSLLAAEKDGLLDCVMYTAGVSGSCWLQAIFNSSLSSGKASKVLDHLKARLGVHIAYPPVALDAISSAPTNKYLLEGLVEKLKGDPKAQFGLVDIYGILLSSRLLVPKSHLGINQENFKMSNQQKYIRYGQAPMPIYTAVRHEIPKLDDDNGNRASTEHEKAVAKKEAWFQWFEITPYEFFCEEFSAGIPTWALGRRFNKGLDVPQEDGFHLPEIRMPLLMGVFGSAFCATLNHYYREIQPIMRSISGFAALDQIVTGRSDDLSKVHPIEPATLPNFAYGMHGQLAKTTPESILNSEYIQLMDAGMSNNLPIYPLLRPGRDVEVIIAFDNSADIKNDNWLAVTDGYARQRKIRGWPAGIGWPKGVAPEEAGEQIEKAGEQIEKAGDRSPAEARSAIDMAQEQDMARKSNMKSSDIARENGLGYCTVWVGQTSETNTGSNGDVPPPKAIVDFTESGVSWNTAGIAVIYLPLLANGKVPGVDPRMSDYLSTWNFVYTPEQVDSVAALAQANYSEGKQQLRACIRAVYERKKKVREDKVKAMKSEKLRRQLRKGIVNKLGEGDHFS</sequence>
<dbReference type="CDD" id="cd00147">
    <property type="entry name" value="cPLA2_like"/>
    <property type="match status" value="1"/>
</dbReference>
<dbReference type="EMBL" id="APWK03000100">
    <property type="protein sequence ID" value="PHH51273.1"/>
    <property type="molecule type" value="Genomic_DNA"/>
</dbReference>
<comment type="caution">
    <text evidence="9">The sequence shown here is derived from an EMBL/GenBank/DDBJ whole genome shotgun (WGS) entry which is preliminary data.</text>
</comment>
<dbReference type="EC" id="3.1.1.5" evidence="6"/>
<keyword evidence="10" id="KW-1185">Reference proteome</keyword>
<dbReference type="InterPro" id="IPR016035">
    <property type="entry name" value="Acyl_Trfase/lysoPLipase"/>
</dbReference>
<dbReference type="SUPFAM" id="SSF52151">
    <property type="entry name" value="FabD/lysophospholipase-like"/>
    <property type="match status" value="1"/>
</dbReference>
<reference evidence="9 10" key="1">
    <citation type="journal article" date="2013" name="Fungal Biol.">
        <title>Analysis of microsatellite markers in the genome of the plant pathogen Ceratocystis fimbriata.</title>
        <authorList>
            <person name="Simpson M.C."/>
            <person name="Wilken P.M."/>
            <person name="Coetzee M.P."/>
            <person name="Wingfield M.J."/>
            <person name="Wingfield B.D."/>
        </authorList>
    </citation>
    <scope>NUCLEOTIDE SEQUENCE [LARGE SCALE GENOMIC DNA]</scope>
    <source>
        <strain evidence="9 10">CBS 114723</strain>
    </source>
</reference>
<evidence type="ECO:0000256" key="2">
    <source>
        <dbReference type="ARBA" id="ARBA00022801"/>
    </source>
</evidence>